<dbReference type="InterPro" id="IPR002656">
    <property type="entry name" value="Acyl_transf_3_dom"/>
</dbReference>
<evidence type="ECO:0000313" key="3">
    <source>
        <dbReference type="EMBL" id="AAS81686.1"/>
    </source>
</evidence>
<organism evidence="3 4">
    <name type="scientific">Thermus thermophilus (strain ATCC BAA-163 / DSM 7039 / HB27)</name>
    <dbReference type="NCBI Taxonomy" id="262724"/>
    <lineage>
        <taxon>Bacteria</taxon>
        <taxon>Thermotogati</taxon>
        <taxon>Deinococcota</taxon>
        <taxon>Deinococci</taxon>
        <taxon>Thermales</taxon>
        <taxon>Thermaceae</taxon>
        <taxon>Thermus</taxon>
    </lineage>
</organism>
<reference evidence="3 4" key="1">
    <citation type="journal article" date="2004" name="Nat. Biotechnol.">
        <title>The genome sequence of the extreme thermophile Thermus thermophilus.</title>
        <authorList>
            <person name="Henne A."/>
            <person name="Brueggemann H."/>
            <person name="Raasch C."/>
            <person name="Wiezer A."/>
            <person name="Hartsch T."/>
            <person name="Liesegang H."/>
            <person name="Johann A."/>
            <person name="Lienard T."/>
            <person name="Gohl O."/>
            <person name="Martinez-Arias R."/>
            <person name="Jacobi C."/>
            <person name="Starkuviene V."/>
            <person name="Schlenczeck S."/>
            <person name="Dencker S."/>
            <person name="Huber R."/>
            <person name="Klenk H.-P."/>
            <person name="Overbeek R."/>
            <person name="Kramer W."/>
            <person name="Merkl R."/>
            <person name="Gottschalk G."/>
            <person name="Fritz H.-J."/>
        </authorList>
    </citation>
    <scope>NUCLEOTIDE SEQUENCE [LARGE SCALE GENOMIC DNA]</scope>
    <source>
        <strain evidence="4">ATCC BAA-163 / DSM 7039 / HB27</strain>
    </source>
</reference>
<dbReference type="eggNOG" id="COG1835">
    <property type="taxonomic scope" value="Bacteria"/>
</dbReference>
<feature type="transmembrane region" description="Helical" evidence="1">
    <location>
        <begin position="58"/>
        <end position="77"/>
    </location>
</feature>
<evidence type="ECO:0000313" key="4">
    <source>
        <dbReference type="Proteomes" id="UP000000592"/>
    </source>
</evidence>
<keyword evidence="1" id="KW-0812">Transmembrane</keyword>
<feature type="transmembrane region" description="Helical" evidence="1">
    <location>
        <begin position="31"/>
        <end position="51"/>
    </location>
</feature>
<dbReference type="EMBL" id="AE017221">
    <property type="protein sequence ID" value="AAS81686.1"/>
    <property type="molecule type" value="Genomic_DNA"/>
</dbReference>
<dbReference type="Pfam" id="PF01757">
    <property type="entry name" value="Acyl_transf_3"/>
    <property type="match status" value="1"/>
</dbReference>
<protein>
    <recommendedName>
        <fullName evidence="2">Acyltransferase 3 domain-containing protein</fullName>
    </recommendedName>
</protein>
<feature type="domain" description="Acyltransferase 3" evidence="2">
    <location>
        <begin position="4"/>
        <end position="113"/>
    </location>
</feature>
<keyword evidence="1" id="KW-1133">Transmembrane helix</keyword>
<dbReference type="GO" id="GO:0016747">
    <property type="term" value="F:acyltransferase activity, transferring groups other than amino-acyl groups"/>
    <property type="evidence" value="ECO:0007669"/>
    <property type="project" value="InterPro"/>
</dbReference>
<accession>Q72HY8</accession>
<evidence type="ECO:0000256" key="1">
    <source>
        <dbReference type="SAM" id="Phobius"/>
    </source>
</evidence>
<dbReference type="KEGG" id="tth:TT_C1344"/>
<dbReference type="Proteomes" id="UP000000592">
    <property type="component" value="Chromosome"/>
</dbReference>
<name>Q72HY8_THET2</name>
<proteinExistence type="predicted"/>
<dbReference type="AlphaFoldDB" id="Q72HY8"/>
<keyword evidence="1" id="KW-0472">Membrane</keyword>
<sequence length="127" mass="14065">MGLTGLALALYLPLALRALQGQPMNTFHYQALHWVYTTGMAFLLLALARFLAGTRLGAPLAFLGRYSLQIYLVHPMVIRLLERFPGFPEPLGAKPAFLIYGLLALGVPLLLAWFVVRVRISVALFGR</sequence>
<dbReference type="HOGENOM" id="CLU_1677044_0_0_0"/>
<feature type="transmembrane region" description="Helical" evidence="1">
    <location>
        <begin position="97"/>
        <end position="116"/>
    </location>
</feature>
<evidence type="ECO:0000259" key="2">
    <source>
        <dbReference type="Pfam" id="PF01757"/>
    </source>
</evidence>
<gene>
    <name evidence="3" type="ordered locus">TT_C1344</name>
</gene>